<dbReference type="EC" id="4.1.1.36" evidence="3"/>
<dbReference type="PANTHER" id="PTHR14359">
    <property type="entry name" value="HOMO-OLIGOMERIC FLAVIN CONTAINING CYS DECARBOXYLASE FAMILY"/>
    <property type="match status" value="1"/>
</dbReference>
<dbReference type="EC" id="6.3.2.5" evidence="3"/>
<reference evidence="8" key="1">
    <citation type="submission" date="2016-10" db="EMBL/GenBank/DDBJ databases">
        <title>Comparative Genomics of Relapsing Fever Spirochetes.</title>
        <authorList>
            <person name="Schwan T.G."/>
            <person name="Raffel S.J."/>
            <person name="Porcella S.F."/>
            <person name="Martens C.A."/>
            <person name="Bruno D.P."/>
            <person name="Ricklefs S.M."/>
            <person name="Barbian K.B."/>
        </authorList>
    </citation>
    <scope>NUCLEOTIDE SEQUENCE</scope>
    <source>
        <strain evidence="8">SLO</strain>
    </source>
</reference>
<dbReference type="Gene3D" id="3.40.50.10300">
    <property type="entry name" value="CoaB-like"/>
    <property type="match status" value="1"/>
</dbReference>
<dbReference type="InterPro" id="IPR005252">
    <property type="entry name" value="CoaBC"/>
</dbReference>
<accession>A0ABM5PIZ3</accession>
<dbReference type="Pfam" id="PF02441">
    <property type="entry name" value="Flavoprotein"/>
    <property type="match status" value="1"/>
</dbReference>
<keyword evidence="5" id="KW-0472">Membrane</keyword>
<comment type="function">
    <text evidence="3">Catalyzes two sequential steps in the biosynthesis of coenzyme A. In the first step cysteine is conjugated to 4'-phosphopantothenate to form 4-phosphopantothenoylcysteine. In the second step the latter compound is decarboxylated to form 4'-phosphopantotheine.</text>
</comment>
<dbReference type="HAMAP" id="MF_02225">
    <property type="entry name" value="CoaBC"/>
    <property type="match status" value="1"/>
</dbReference>
<comment type="pathway">
    <text evidence="3 4">Cofactor biosynthesis; coenzyme A biosynthesis; CoA from (R)-pantothenate: step 2/5.</text>
</comment>
<feature type="domain" description="Flavoprotein" evidence="6">
    <location>
        <begin position="35"/>
        <end position="201"/>
    </location>
</feature>
<name>A0ABM5PIZ3_BORPR</name>
<protein>
    <recommendedName>
        <fullName evidence="3">Coenzyme A biosynthesis bifunctional protein CoaBC</fullName>
    </recommendedName>
    <alternativeName>
        <fullName evidence="3">DNA/pantothenate metabolism flavoprotein</fullName>
    </alternativeName>
    <alternativeName>
        <fullName evidence="3">Phosphopantothenoylcysteine synthetase/decarboxylase</fullName>
        <shortName evidence="3">PPCS-PPCDC</shortName>
    </alternativeName>
    <domain>
        <recommendedName>
            <fullName evidence="3">Phosphopantothenoylcysteine decarboxylase</fullName>
            <shortName evidence="3">PPC decarboxylase</shortName>
            <shortName evidence="3">PPC-DC</shortName>
            <ecNumber evidence="3">4.1.1.36</ecNumber>
        </recommendedName>
        <alternativeName>
            <fullName evidence="3">CoaC</fullName>
        </alternativeName>
    </domain>
    <domain>
        <recommendedName>
            <fullName evidence="3">Phosphopantothenate--cysteine ligase</fullName>
            <ecNumber evidence="3">6.3.2.5</ecNumber>
        </recommendedName>
        <alternativeName>
            <fullName evidence="3">CoaB</fullName>
        </alternativeName>
        <alternativeName>
            <fullName evidence="3">Phosphopantothenoylcysteine synthetase</fullName>
            <shortName evidence="3">PPC synthetase</shortName>
            <shortName evidence="3">PPC-S</shortName>
        </alternativeName>
    </domain>
</protein>
<dbReference type="InterPro" id="IPR036551">
    <property type="entry name" value="Flavin_trans-like"/>
</dbReference>
<dbReference type="Proteomes" id="UP000019331">
    <property type="component" value="Chromosome"/>
</dbReference>
<evidence type="ECO:0000256" key="2">
    <source>
        <dbReference type="ARBA" id="ARBA00023239"/>
    </source>
</evidence>
<keyword evidence="2 3" id="KW-0456">Lyase</keyword>
<sequence length="421" mass="47835">MQKILYLSIKNPSENIKYNYIIMYKINMKNMKKHKNILIGVCGGIAAYKSTYIISSLVKMGYNIKVIMTKNATKFITPLTLETVSKNRVVQNLWNTSHEEVEHINLARWANLILIIPATYNIISKIASGIADDILTTVISASTVPTYFAIAMNNIMYQNPILEENIKKLKKYNYKFIEPDEGFLACSLNAIGRLKNENDILKIILNALDPKLPLKNKKILITASRTEEELDPIRYFSNKSTGQMGFSLGIEARNLGAHVTIITGPSNENTPFGINVIRIKTASEMYKEAINIYQEFDVIIGAAAVADFRPDKIYKTKIKKDTIEDLHIKFIKNPDIIKHIGKNKTKNQIVIGFCAQKDEILIEKAKEKLKTKNLDYIIANDLKYFGSSLNKTYIIDKNSVKELPEISKKETATEILKILYQ</sequence>
<keyword evidence="3 4" id="KW-0436">Ligase</keyword>
<evidence type="ECO:0000256" key="4">
    <source>
        <dbReference type="RuleBase" id="RU364078"/>
    </source>
</evidence>
<feature type="region of interest" description="Phosphopantothenate--cysteine ligase" evidence="3">
    <location>
        <begin position="219"/>
        <end position="421"/>
    </location>
</feature>
<keyword evidence="5" id="KW-0812">Transmembrane</keyword>
<keyword evidence="3" id="KW-0460">Magnesium</keyword>
<comment type="cofactor">
    <cofactor evidence="3">
        <name>FMN</name>
        <dbReference type="ChEBI" id="CHEBI:58210"/>
    </cofactor>
    <text evidence="3">Binds 1 FMN per subunit.</text>
</comment>
<comment type="function">
    <text evidence="4">Catalyzes two steps in the biosynthesis of coenzyme A. In the first step cysteine is conjugated to 4'-phosphopantothenate to form 4-phosphopantothenoylcysteine, in the latter compound is decarboxylated to form 4'-phosphopantotheine.</text>
</comment>
<feature type="domain" description="DNA/pantothenate metabolism flavoprotein C-terminal" evidence="7">
    <location>
        <begin position="214"/>
        <end position="419"/>
    </location>
</feature>
<dbReference type="SUPFAM" id="SSF52507">
    <property type="entry name" value="Homo-oligomeric flavin-containing Cys decarboxylases, HFCD"/>
    <property type="match status" value="1"/>
</dbReference>
<gene>
    <name evidence="3" type="primary">coaBC</name>
    <name evidence="8" type="ORF">BPA_0134100</name>
</gene>
<dbReference type="InterPro" id="IPR003382">
    <property type="entry name" value="Flavoprotein"/>
</dbReference>
<dbReference type="InterPro" id="IPR007085">
    <property type="entry name" value="DNA/pantothenate-metab_flavo_C"/>
</dbReference>
<keyword evidence="3" id="KW-0511">Multifunctional enzyme</keyword>
<comment type="similarity">
    <text evidence="3 4">In the C-terminal section; belongs to the PPC synthetase family.</text>
</comment>
<organism evidence="8 9">
    <name type="scientific">Borrelia parkeri SLO</name>
    <dbReference type="NCBI Taxonomy" id="1313294"/>
    <lineage>
        <taxon>Bacteria</taxon>
        <taxon>Pseudomonadati</taxon>
        <taxon>Spirochaetota</taxon>
        <taxon>Spirochaetia</taxon>
        <taxon>Spirochaetales</taxon>
        <taxon>Borreliaceae</taxon>
        <taxon>Borrelia</taxon>
    </lineage>
</organism>
<evidence type="ECO:0000256" key="1">
    <source>
        <dbReference type="ARBA" id="ARBA00022793"/>
    </source>
</evidence>
<evidence type="ECO:0000313" key="8">
    <source>
        <dbReference type="EMBL" id="AHH09109.1"/>
    </source>
</evidence>
<feature type="transmembrane region" description="Helical" evidence="5">
    <location>
        <begin position="37"/>
        <end position="58"/>
    </location>
</feature>
<keyword evidence="9" id="KW-1185">Reference proteome</keyword>
<feature type="binding site" evidence="3">
    <location>
        <position position="307"/>
    </location>
    <ligand>
        <name>CTP</name>
        <dbReference type="ChEBI" id="CHEBI:37563"/>
    </ligand>
</feature>
<dbReference type="Pfam" id="PF04127">
    <property type="entry name" value="DFP"/>
    <property type="match status" value="1"/>
</dbReference>
<evidence type="ECO:0000259" key="6">
    <source>
        <dbReference type="Pfam" id="PF02441"/>
    </source>
</evidence>
<evidence type="ECO:0000313" key="9">
    <source>
        <dbReference type="Proteomes" id="UP000019331"/>
    </source>
</evidence>
<dbReference type="NCBIfam" id="TIGR00521">
    <property type="entry name" value="coaBC_dfp"/>
    <property type="match status" value="1"/>
</dbReference>
<feature type="binding site" evidence="3">
    <location>
        <begin position="334"/>
        <end position="337"/>
    </location>
    <ligand>
        <name>CTP</name>
        <dbReference type="ChEBI" id="CHEBI:37563"/>
    </ligand>
</feature>
<dbReference type="Gene3D" id="3.40.50.1950">
    <property type="entry name" value="Flavin prenyltransferase-like"/>
    <property type="match status" value="1"/>
</dbReference>
<comment type="cofactor">
    <cofactor evidence="3">
        <name>Mg(2+)</name>
        <dbReference type="ChEBI" id="CHEBI:18420"/>
    </cofactor>
</comment>
<dbReference type="GO" id="GO:0004633">
    <property type="term" value="F:phosphopantothenoylcysteine decarboxylase activity"/>
    <property type="evidence" value="ECO:0007669"/>
    <property type="project" value="UniProtKB-EC"/>
</dbReference>
<keyword evidence="3 4" id="KW-0285">Flavoprotein</keyword>
<keyword evidence="5" id="KW-1133">Transmembrane helix</keyword>
<comment type="catalytic activity">
    <reaction evidence="3 4">
        <text>(R)-4'-phosphopantothenate + L-cysteine + CTP = N-[(R)-4-phosphopantothenoyl]-L-cysteine + CMP + diphosphate + H(+)</text>
        <dbReference type="Rhea" id="RHEA:19397"/>
        <dbReference type="ChEBI" id="CHEBI:10986"/>
        <dbReference type="ChEBI" id="CHEBI:15378"/>
        <dbReference type="ChEBI" id="CHEBI:33019"/>
        <dbReference type="ChEBI" id="CHEBI:35235"/>
        <dbReference type="ChEBI" id="CHEBI:37563"/>
        <dbReference type="ChEBI" id="CHEBI:59458"/>
        <dbReference type="ChEBI" id="CHEBI:60377"/>
        <dbReference type="EC" id="6.3.2.5"/>
    </reaction>
</comment>
<keyword evidence="3" id="KW-0479">Metal-binding</keyword>
<dbReference type="EMBL" id="CP005851">
    <property type="protein sequence ID" value="AHH09109.1"/>
    <property type="molecule type" value="Genomic_DNA"/>
</dbReference>
<comment type="catalytic activity">
    <reaction evidence="3 4">
        <text>N-[(R)-4-phosphopantothenoyl]-L-cysteine + H(+) = (R)-4'-phosphopantetheine + CO2</text>
        <dbReference type="Rhea" id="RHEA:16793"/>
        <dbReference type="ChEBI" id="CHEBI:15378"/>
        <dbReference type="ChEBI" id="CHEBI:16526"/>
        <dbReference type="ChEBI" id="CHEBI:59458"/>
        <dbReference type="ChEBI" id="CHEBI:61723"/>
        <dbReference type="EC" id="4.1.1.36"/>
    </reaction>
</comment>
<feature type="binding site" evidence="3">
    <location>
        <position position="372"/>
    </location>
    <ligand>
        <name>CTP</name>
        <dbReference type="ChEBI" id="CHEBI:37563"/>
    </ligand>
</feature>
<dbReference type="GO" id="GO:0004632">
    <property type="term" value="F:phosphopantothenate--cysteine ligase activity"/>
    <property type="evidence" value="ECO:0007669"/>
    <property type="project" value="UniProtKB-EC"/>
</dbReference>
<keyword evidence="1 3" id="KW-0210">Decarboxylase</keyword>
<evidence type="ECO:0000256" key="3">
    <source>
        <dbReference type="HAMAP-Rule" id="MF_02225"/>
    </source>
</evidence>
<feature type="binding site" evidence="3">
    <location>
        <position position="317"/>
    </location>
    <ligand>
        <name>CTP</name>
        <dbReference type="ChEBI" id="CHEBI:37563"/>
    </ligand>
</feature>
<feature type="binding site" evidence="3">
    <location>
        <position position="368"/>
    </location>
    <ligand>
        <name>CTP</name>
        <dbReference type="ChEBI" id="CHEBI:37563"/>
    </ligand>
</feature>
<feature type="binding site" evidence="3">
    <location>
        <position position="353"/>
    </location>
    <ligand>
        <name>CTP</name>
        <dbReference type="ChEBI" id="CHEBI:37563"/>
    </ligand>
</feature>
<dbReference type="PANTHER" id="PTHR14359:SF6">
    <property type="entry name" value="PHOSPHOPANTOTHENOYLCYSTEINE DECARBOXYLASE"/>
    <property type="match status" value="1"/>
</dbReference>
<evidence type="ECO:0000259" key="7">
    <source>
        <dbReference type="Pfam" id="PF04127"/>
    </source>
</evidence>
<dbReference type="SUPFAM" id="SSF102645">
    <property type="entry name" value="CoaB-like"/>
    <property type="match status" value="1"/>
</dbReference>
<comment type="caution">
    <text evidence="3">Lacks conserved residue(s) required for the propagation of feature annotation.</text>
</comment>
<comment type="similarity">
    <text evidence="3 4">In the N-terminal section; belongs to the HFCD (homo-oligomeric flavin containing Cys decarboxylase) superfamily.</text>
</comment>
<keyword evidence="3 4" id="KW-0288">FMN</keyword>
<dbReference type="InterPro" id="IPR035929">
    <property type="entry name" value="CoaB-like_sf"/>
</dbReference>
<comment type="pathway">
    <text evidence="3 4">Cofactor biosynthesis; coenzyme A biosynthesis; CoA from (R)-pantothenate: step 3/5.</text>
</comment>
<feature type="active site" description="Proton donor" evidence="3">
    <location>
        <position position="186"/>
    </location>
</feature>
<feature type="region of interest" description="Phosphopantothenoylcysteine decarboxylase" evidence="3">
    <location>
        <begin position="1"/>
        <end position="218"/>
    </location>
</feature>
<evidence type="ECO:0000256" key="5">
    <source>
        <dbReference type="SAM" id="Phobius"/>
    </source>
</evidence>
<proteinExistence type="inferred from homology"/>